<organism evidence="1 2">
    <name type="scientific">Chaetomium tenue</name>
    <dbReference type="NCBI Taxonomy" id="1854479"/>
    <lineage>
        <taxon>Eukaryota</taxon>
        <taxon>Fungi</taxon>
        <taxon>Dikarya</taxon>
        <taxon>Ascomycota</taxon>
        <taxon>Pezizomycotina</taxon>
        <taxon>Sordariomycetes</taxon>
        <taxon>Sordariomycetidae</taxon>
        <taxon>Sordariales</taxon>
        <taxon>Chaetomiaceae</taxon>
        <taxon>Chaetomium</taxon>
    </lineage>
</organism>
<gene>
    <name evidence="1" type="ORF">F5144DRAFT_552718</name>
</gene>
<protein>
    <submittedName>
        <fullName evidence="1">Kinase-like domain-containing protein</fullName>
    </submittedName>
</protein>
<dbReference type="EMBL" id="JAGIZQ010000001">
    <property type="protein sequence ID" value="KAH6649356.1"/>
    <property type="molecule type" value="Genomic_DNA"/>
</dbReference>
<reference evidence="1 2" key="1">
    <citation type="journal article" date="2021" name="Nat. Commun.">
        <title>Genetic determinants of endophytism in the Arabidopsis root mycobiome.</title>
        <authorList>
            <person name="Mesny F."/>
            <person name="Miyauchi S."/>
            <person name="Thiergart T."/>
            <person name="Pickel B."/>
            <person name="Atanasova L."/>
            <person name="Karlsson M."/>
            <person name="Huettel B."/>
            <person name="Barry K.W."/>
            <person name="Haridas S."/>
            <person name="Chen C."/>
            <person name="Bauer D."/>
            <person name="Andreopoulos W."/>
            <person name="Pangilinan J."/>
            <person name="LaButti K."/>
            <person name="Riley R."/>
            <person name="Lipzen A."/>
            <person name="Clum A."/>
            <person name="Drula E."/>
            <person name="Henrissat B."/>
            <person name="Kohler A."/>
            <person name="Grigoriev I.V."/>
            <person name="Martin F.M."/>
            <person name="Hacquard S."/>
        </authorList>
    </citation>
    <scope>NUCLEOTIDE SEQUENCE [LARGE SCALE GENOMIC DNA]</scope>
    <source>
        <strain evidence="1 2">MPI-SDFR-AT-0079</strain>
    </source>
</reference>
<dbReference type="Proteomes" id="UP000724584">
    <property type="component" value="Unassembled WGS sequence"/>
</dbReference>
<accession>A0ACB7PJW1</accession>
<proteinExistence type="predicted"/>
<sequence length="483" mass="54285">MRDNACATHDKQVLDSVTKRDGGKCCITGTPGSFRDPLVVMALLPRIGPARLATDSYREILEAFLTLKLAGRLFSESADGESFDCVENHWLVRKSAATAFSQGYIQLSFGKKSSKYYEVLKSWTGGPHFPPIFDEFNDFRPATLTDHSSSGIKVPDRSALKILSHFATPVRWMYISEDIASKRLNQPCTSLFSPLSSALGILSEISATIIGSVWLYVPGAVRIRAYRCLAFVGARIYGATDSPNVLQLPFGLYLKMVDLATRRESLVNEHAALQLVRRHTNLPVPRALDLVSNSTEIYLLTTRIPGYKVGLCLDSMSDQATRMLVDDLRRHLGALREIPMPGDSQYAIANAAGGSCFDYRINTAQDDDEATGFVGPFLSEDDFNESLRCGALPEVVHRGGHRMVFTHGDLNMRNVLVNEYGRLSGVVDWENAGWFPEYWDYTKAFFVTRRSRRWLRMVDEMFGQFGDFQRELATERELWNYCF</sequence>
<evidence type="ECO:0000313" key="1">
    <source>
        <dbReference type="EMBL" id="KAH6649356.1"/>
    </source>
</evidence>
<comment type="caution">
    <text evidence="1">The sequence shown here is derived from an EMBL/GenBank/DDBJ whole genome shotgun (WGS) entry which is preliminary data.</text>
</comment>
<name>A0ACB7PJW1_9PEZI</name>
<keyword evidence="2" id="KW-1185">Reference proteome</keyword>
<evidence type="ECO:0000313" key="2">
    <source>
        <dbReference type="Proteomes" id="UP000724584"/>
    </source>
</evidence>